<evidence type="ECO:0000313" key="2">
    <source>
        <dbReference type="MGI" id="MGI:99961"/>
    </source>
</evidence>
<reference evidence="1" key="3">
    <citation type="submission" date="2025-08" db="UniProtKB">
        <authorList>
            <consortium name="Ensembl"/>
        </authorList>
    </citation>
    <scope>IDENTIFICATION</scope>
    <source>
        <strain evidence="1">C57BL/6J</strain>
    </source>
</reference>
<dbReference type="GeneTree" id="ENSGT00940000160704"/>
<protein>
    <submittedName>
        <fullName evidence="1">Upstream transcription factor 2</fullName>
    </submittedName>
</protein>
<dbReference type="AGR" id="MGI:99961"/>
<dbReference type="Bgee" id="ENSMUSG00000058239">
    <property type="expression patterns" value="Expressed in retinal neural layer and 255 other cell types or tissues"/>
</dbReference>
<reference evidence="1" key="4">
    <citation type="submission" date="2025-09" db="UniProtKB">
        <authorList>
            <consortium name="Ensembl"/>
        </authorList>
    </citation>
    <scope>IDENTIFICATION</scope>
    <source>
        <strain evidence="1">C57BL/6J</strain>
    </source>
</reference>
<evidence type="ECO:0000313" key="3">
    <source>
        <dbReference type="Proteomes" id="UP000000589"/>
    </source>
</evidence>
<dbReference type="VEuPathDB" id="HostDB:ENSMUSG00000058239"/>
<dbReference type="MGI" id="MGI:99961">
    <property type="gene designation" value="Usf2"/>
</dbReference>
<dbReference type="ExpressionAtlas" id="E9PZY3">
    <property type="expression patterns" value="baseline and differential"/>
</dbReference>
<name>E9PZY3_MOUSE</name>
<evidence type="ECO:0000313" key="1">
    <source>
        <dbReference type="Ensembl" id="ENSMUSP00000127908.2"/>
    </source>
</evidence>
<dbReference type="Antibodypedia" id="15859">
    <property type="antibodies" value="394 antibodies from 35 providers"/>
</dbReference>
<reference evidence="1 3" key="1">
    <citation type="journal article" date="2009" name="PLoS Biol.">
        <title>Lineage-specific biology revealed by a finished genome assembly of the mouse.</title>
        <authorList>
            <consortium name="Mouse Genome Sequencing Consortium"/>
            <person name="Church D.M."/>
            <person name="Goodstadt L."/>
            <person name="Hillier L.W."/>
            <person name="Zody M.C."/>
            <person name="Goldstein S."/>
            <person name="She X."/>
            <person name="Bult C.J."/>
            <person name="Agarwala R."/>
            <person name="Cherry J.L."/>
            <person name="DiCuccio M."/>
            <person name="Hlavina W."/>
            <person name="Kapustin Y."/>
            <person name="Meric P."/>
            <person name="Maglott D."/>
            <person name="Birtle Z."/>
            <person name="Marques A.C."/>
            <person name="Graves T."/>
            <person name="Zhou S."/>
            <person name="Teague B."/>
            <person name="Potamousis K."/>
            <person name="Churas C."/>
            <person name="Place M."/>
            <person name="Herschleb J."/>
            <person name="Runnheim R."/>
            <person name="Forrest D."/>
            <person name="Amos-Landgraf J."/>
            <person name="Schwartz D.C."/>
            <person name="Cheng Z."/>
            <person name="Lindblad-Toh K."/>
            <person name="Eichler E.E."/>
            <person name="Ponting C.P."/>
        </authorList>
    </citation>
    <scope>NUCLEOTIDE SEQUENCE [LARGE SCALE GENOMIC DNA]</scope>
    <source>
        <strain evidence="1 3">C57BL/6J</strain>
    </source>
</reference>
<proteinExistence type="predicted"/>
<accession>E9PZY3</accession>
<sequence>MVAARRPKLSAGRHDLLIFQHPVWAIPQLCLFKLQTRAYRPEASSMS</sequence>
<dbReference type="HOGENOM" id="CLU_3175235_0_0_1"/>
<reference evidence="1 3" key="2">
    <citation type="journal article" date="2011" name="PLoS Biol.">
        <title>Modernizing reference genome assemblies.</title>
        <authorList>
            <person name="Church D.M."/>
            <person name="Schneider V.A."/>
            <person name="Graves T."/>
            <person name="Auger K."/>
            <person name="Cunningham F."/>
            <person name="Bouk N."/>
            <person name="Chen H.C."/>
            <person name="Agarwala R."/>
            <person name="McLaren W.M."/>
            <person name="Ritchie G.R."/>
            <person name="Albracht D."/>
            <person name="Kremitzki M."/>
            <person name="Rock S."/>
            <person name="Kotkiewicz H."/>
            <person name="Kremitzki C."/>
            <person name="Wollam A."/>
            <person name="Trani L."/>
            <person name="Fulton L."/>
            <person name="Fulton R."/>
            <person name="Matthews L."/>
            <person name="Whitehead S."/>
            <person name="Chow W."/>
            <person name="Torrance J."/>
            <person name="Dunn M."/>
            <person name="Harden G."/>
            <person name="Threadgold G."/>
            <person name="Wood J."/>
            <person name="Collins J."/>
            <person name="Heath P."/>
            <person name="Griffiths G."/>
            <person name="Pelan S."/>
            <person name="Grafham D."/>
            <person name="Eichler E.E."/>
            <person name="Weinstock G."/>
            <person name="Mardis E.R."/>
            <person name="Wilson R.K."/>
            <person name="Howe K."/>
            <person name="Flicek P."/>
            <person name="Hubbard T."/>
        </authorList>
    </citation>
    <scope>NUCLEOTIDE SEQUENCE [LARGE SCALE GENOMIC DNA]</scope>
    <source>
        <strain evidence="1 3">C57BL/6J</strain>
    </source>
</reference>
<dbReference type="Proteomes" id="UP000000589">
    <property type="component" value="Chromosome 7"/>
</dbReference>
<keyword evidence="3" id="KW-1185">Reference proteome</keyword>
<gene>
    <name evidence="1 2" type="primary">Usf2</name>
</gene>
<dbReference type="Ensembl" id="ENSMUST00000170699.8">
    <property type="protein sequence ID" value="ENSMUSP00000127908.2"/>
    <property type="gene ID" value="ENSMUSG00000058239.14"/>
</dbReference>
<dbReference type="AlphaFoldDB" id="E9PZY3"/>
<organism evidence="1 3">
    <name type="scientific">Mus musculus</name>
    <name type="common">Mouse</name>
    <dbReference type="NCBI Taxonomy" id="10090"/>
    <lineage>
        <taxon>Eukaryota</taxon>
        <taxon>Metazoa</taxon>
        <taxon>Chordata</taxon>
        <taxon>Craniata</taxon>
        <taxon>Vertebrata</taxon>
        <taxon>Euteleostomi</taxon>
        <taxon>Mammalia</taxon>
        <taxon>Eutheria</taxon>
        <taxon>Euarchontoglires</taxon>
        <taxon>Glires</taxon>
        <taxon>Rodentia</taxon>
        <taxon>Myomorpha</taxon>
        <taxon>Muroidea</taxon>
        <taxon>Muridae</taxon>
        <taxon>Murinae</taxon>
        <taxon>Mus</taxon>
        <taxon>Mus</taxon>
    </lineage>
</organism>